<keyword evidence="2" id="KW-1185">Reference proteome</keyword>
<organism evidence="1 2">
    <name type="scientific">Thiomicrorhabdus xiamenensis</name>
    <dbReference type="NCBI Taxonomy" id="2739063"/>
    <lineage>
        <taxon>Bacteria</taxon>
        <taxon>Pseudomonadati</taxon>
        <taxon>Pseudomonadota</taxon>
        <taxon>Gammaproteobacteria</taxon>
        <taxon>Thiotrichales</taxon>
        <taxon>Piscirickettsiaceae</taxon>
        <taxon>Thiomicrorhabdus</taxon>
    </lineage>
</organism>
<name>A0A7D4SJ41_9GAMM</name>
<dbReference type="Proteomes" id="UP000504724">
    <property type="component" value="Chromosome"/>
</dbReference>
<dbReference type="InterPro" id="IPR015867">
    <property type="entry name" value="N-reg_PII/ATP_PRibTrfase_C"/>
</dbReference>
<evidence type="ECO:0000313" key="2">
    <source>
        <dbReference type="Proteomes" id="UP000504724"/>
    </source>
</evidence>
<gene>
    <name evidence="1" type="ORF">HQN79_08055</name>
</gene>
<dbReference type="PANTHER" id="PTHR41774">
    <property type="match status" value="1"/>
</dbReference>
<evidence type="ECO:0000313" key="1">
    <source>
        <dbReference type="EMBL" id="QKI89519.1"/>
    </source>
</evidence>
<protein>
    <submittedName>
        <fullName evidence="1">NGG1p interacting factor NIF3</fullName>
    </submittedName>
</protein>
<dbReference type="RefSeq" id="WP_173285417.1">
    <property type="nucleotide sequence ID" value="NZ_CP054020.1"/>
</dbReference>
<dbReference type="PANTHER" id="PTHR41774:SF1">
    <property type="entry name" value="NGG1P INTERACTING FACTOR NIF3"/>
    <property type="match status" value="1"/>
</dbReference>
<reference evidence="1 2" key="1">
    <citation type="submission" date="2020-05" db="EMBL/GenBank/DDBJ databases">
        <title>Thiomicrorhabdus sediminis sp.nov. and Thiomicrorhabdus xiamenensis sp.nov., novel sulfur-oxidizing bacteria isolated from coastal sediment.</title>
        <authorList>
            <person name="Liu X."/>
        </authorList>
    </citation>
    <scope>NUCLEOTIDE SEQUENCE [LARGE SCALE GENOMIC DNA]</scope>
    <source>
        <strain evidence="1 2">G2</strain>
    </source>
</reference>
<proteinExistence type="predicted"/>
<dbReference type="EMBL" id="CP054020">
    <property type="protein sequence ID" value="QKI89519.1"/>
    <property type="molecule type" value="Genomic_DNA"/>
</dbReference>
<dbReference type="Gene3D" id="3.30.70.120">
    <property type="match status" value="1"/>
</dbReference>
<accession>A0A7D4SJ41</accession>
<dbReference type="SUPFAM" id="SSF102705">
    <property type="entry name" value="NIF3 (NGG1p interacting factor 3)-like"/>
    <property type="match status" value="1"/>
</dbReference>
<dbReference type="AlphaFoldDB" id="A0A7D4SJ41"/>
<sequence length="110" mass="12582">MAFYHFAFYVPESHLQEVKQAIFDAGAGIQGDYRHCAWQVQGQGQFEPLEGSQPFIGDQGRLEVVPEYKVEVYVAQQKIKAVLQAFFASHPYEEPAYYLIESMDARDCLD</sequence>
<dbReference type="InterPro" id="IPR036069">
    <property type="entry name" value="DUF34/NIF3_sf"/>
</dbReference>
<dbReference type="KEGG" id="txa:HQN79_08055"/>